<proteinExistence type="predicted"/>
<evidence type="ECO:0000259" key="2">
    <source>
        <dbReference type="Pfam" id="PF13324"/>
    </source>
</evidence>
<reference evidence="3" key="1">
    <citation type="journal article" date="2023" name="Mol. Plant Microbe Interact.">
        <title>Elucidating the Obligate Nature and Biological Capacity of an Invasive Fungal Corn Pathogen.</title>
        <authorList>
            <person name="MacCready J.S."/>
            <person name="Roggenkamp E.M."/>
            <person name="Gdanetz K."/>
            <person name="Chilvers M.I."/>
        </authorList>
    </citation>
    <scope>NUCLEOTIDE SEQUENCE</scope>
    <source>
        <strain evidence="3">PM02</strain>
    </source>
</reference>
<feature type="region of interest" description="Disordered" evidence="1">
    <location>
        <begin position="211"/>
        <end position="255"/>
    </location>
</feature>
<dbReference type="Pfam" id="PF13324">
    <property type="entry name" value="GCIP_N"/>
    <property type="match status" value="1"/>
</dbReference>
<dbReference type="AlphaFoldDB" id="A0AAD9MKL1"/>
<gene>
    <name evidence="3" type="ORF">P8C59_008983</name>
</gene>
<accession>A0AAD9MKL1</accession>
<dbReference type="InterPro" id="IPR049317">
    <property type="entry name" value="GCIP-like_N"/>
</dbReference>
<name>A0AAD9MKL1_9PEZI</name>
<evidence type="ECO:0000313" key="4">
    <source>
        <dbReference type="Proteomes" id="UP001217918"/>
    </source>
</evidence>
<protein>
    <recommendedName>
        <fullName evidence="2">Cyclin-D1-binding protein 1-like N-terminal domain-containing protein</fullName>
    </recommendedName>
</protein>
<dbReference type="GO" id="GO:0005634">
    <property type="term" value="C:nucleus"/>
    <property type="evidence" value="ECO:0007669"/>
    <property type="project" value="TreeGrafter"/>
</dbReference>
<feature type="compositionally biased region" description="Basic and acidic residues" evidence="1">
    <location>
        <begin position="211"/>
        <end position="224"/>
    </location>
</feature>
<dbReference type="EMBL" id="JAQQPM010000008">
    <property type="protein sequence ID" value="KAK2074806.1"/>
    <property type="molecule type" value="Genomic_DNA"/>
</dbReference>
<dbReference type="PANTHER" id="PTHR15492">
    <property type="entry name" value="CYCLIN D1-BINDING PROTEIN 1"/>
    <property type="match status" value="1"/>
</dbReference>
<feature type="compositionally biased region" description="Acidic residues" evidence="1">
    <location>
        <begin position="240"/>
        <end position="255"/>
    </location>
</feature>
<sequence>MATSPTDIEGLDSAVNDTISLATQLEDALTSLAQCDAGSDPSPSSSSAPLPVLDPLALAADSAALIRAQATKLSLLMTTAPFTPTALTSVLRQLQTGPLPALAAAAPQCAPARYTRALQAELARRCARVLRLLRALAGAVPRDGRPLPEAAKHGGGGRGRGSLASTGTLWAACDEVSVLAAAGAVGLLVEKAEQFRDTLRDVMEELKEWLEESDRAAEREGGNEDKEDGATGAGETRGGDDDDDDDDDDENDNDVDGLAETMQAAHISDSQALLDDLMNTHSRIPPDDPEQIRPRLESCLRRLRLTTLLYTAVIKRRIKAARPLPPAVASPSTAPSRLDEVLPLLRRLPDSFGALALAFYDLDAAEIDRLMDQCWFDAYAVAHLLSAPWRGERDEFTDWAARFQVEVKKN</sequence>
<keyword evidence="4" id="KW-1185">Reference proteome</keyword>
<dbReference type="InterPro" id="IPR026907">
    <property type="entry name" value="GCIP-like"/>
</dbReference>
<feature type="domain" description="Cyclin-D1-binding protein 1-like N-terminal" evidence="2">
    <location>
        <begin position="62"/>
        <end position="212"/>
    </location>
</feature>
<dbReference type="PANTHER" id="PTHR15492:SF1">
    <property type="entry name" value="CYCLIN-D1-BINDING PROTEIN 1"/>
    <property type="match status" value="1"/>
</dbReference>
<dbReference type="Proteomes" id="UP001217918">
    <property type="component" value="Unassembled WGS sequence"/>
</dbReference>
<evidence type="ECO:0000313" key="3">
    <source>
        <dbReference type="EMBL" id="KAK2074806.1"/>
    </source>
</evidence>
<comment type="caution">
    <text evidence="3">The sequence shown here is derived from an EMBL/GenBank/DDBJ whole genome shotgun (WGS) entry which is preliminary data.</text>
</comment>
<evidence type="ECO:0000256" key="1">
    <source>
        <dbReference type="SAM" id="MobiDB-lite"/>
    </source>
</evidence>
<organism evidence="3 4">
    <name type="scientific">Phyllachora maydis</name>
    <dbReference type="NCBI Taxonomy" id="1825666"/>
    <lineage>
        <taxon>Eukaryota</taxon>
        <taxon>Fungi</taxon>
        <taxon>Dikarya</taxon>
        <taxon>Ascomycota</taxon>
        <taxon>Pezizomycotina</taxon>
        <taxon>Sordariomycetes</taxon>
        <taxon>Sordariomycetidae</taxon>
        <taxon>Phyllachorales</taxon>
        <taxon>Phyllachoraceae</taxon>
        <taxon>Phyllachora</taxon>
    </lineage>
</organism>